<evidence type="ECO:0000256" key="1">
    <source>
        <dbReference type="ARBA" id="ARBA00009375"/>
    </source>
</evidence>
<dbReference type="InterPro" id="IPR020103">
    <property type="entry name" value="PsdUridine_synth_cat_dom_sf"/>
</dbReference>
<keyword evidence="2 4" id="KW-0819">tRNA processing</keyword>
<evidence type="ECO:0000259" key="5">
    <source>
        <dbReference type="Pfam" id="PF01416"/>
    </source>
</evidence>
<dbReference type="Pfam" id="PF01416">
    <property type="entry name" value="PseudoU_synth_1"/>
    <property type="match status" value="1"/>
</dbReference>
<dbReference type="EMBL" id="JBDODL010000923">
    <property type="protein sequence ID" value="MES1920875.1"/>
    <property type="molecule type" value="Genomic_DNA"/>
</dbReference>
<protein>
    <recommendedName>
        <fullName evidence="4">tRNA pseudouridine synthase</fullName>
        <ecNumber evidence="4">5.4.99.12</ecNumber>
    </recommendedName>
</protein>
<reference evidence="6 7" key="1">
    <citation type="journal article" date="2024" name="BMC Biol.">
        <title>Comparative genomics of Ascetosporea gives new insight into the evolutionary basis for animal parasitism in Rhizaria.</title>
        <authorList>
            <person name="Hiltunen Thoren M."/>
            <person name="Onut-Brannstrom I."/>
            <person name="Alfjorden A."/>
            <person name="Peckova H."/>
            <person name="Swords F."/>
            <person name="Hooper C."/>
            <person name="Holzer A.S."/>
            <person name="Bass D."/>
            <person name="Burki F."/>
        </authorList>
    </citation>
    <scope>NUCLEOTIDE SEQUENCE [LARGE SCALE GENOMIC DNA]</scope>
    <source>
        <strain evidence="6">20-A016</strain>
    </source>
</reference>
<accession>A0ABV2AMI9</accession>
<sequence>MTIFPRKFDCHRNCSSRKYWYVFPSSIMPQNYFEGRLECLVRLNYILSLFEGAHFFHNFSRMKEASQKGFHTFQRYVNHFKVRTVFGYKGEEFIILEVEGQSFIYHQIRKMVAFAIRAIRKDDFSKSELERCFHRNCDQQIPLAPSVGLFLRSVGMSYIKSESALALVDSLLNSPKSESFIDEMILPEICEKALDEGEFEDWICSIEDEF</sequence>
<evidence type="ECO:0000256" key="3">
    <source>
        <dbReference type="ARBA" id="ARBA00023235"/>
    </source>
</evidence>
<keyword evidence="7" id="KW-1185">Reference proteome</keyword>
<dbReference type="InterPro" id="IPR020097">
    <property type="entry name" value="PsdUridine_synth_TruA_a/b_dom"/>
</dbReference>
<dbReference type="InterPro" id="IPR020095">
    <property type="entry name" value="PsdUridine_synth_TruA_C"/>
</dbReference>
<evidence type="ECO:0000313" key="7">
    <source>
        <dbReference type="Proteomes" id="UP001439008"/>
    </source>
</evidence>
<feature type="domain" description="Pseudouridine synthase I TruA alpha/beta" evidence="5">
    <location>
        <begin position="48"/>
        <end position="154"/>
    </location>
</feature>
<dbReference type="GO" id="GO:0160147">
    <property type="term" value="F:tRNA pseudouridine(38-40) synthase activity"/>
    <property type="evidence" value="ECO:0007669"/>
    <property type="project" value="UniProtKB-EC"/>
</dbReference>
<dbReference type="InterPro" id="IPR001406">
    <property type="entry name" value="PsdUridine_synth_TruA"/>
</dbReference>
<dbReference type="PANTHER" id="PTHR11142:SF4">
    <property type="entry name" value="PSEUDOURIDYLATE SYNTHASE 1 HOMOLOG"/>
    <property type="match status" value="1"/>
</dbReference>
<name>A0ABV2AMI9_9EUKA</name>
<comment type="catalytic activity">
    <reaction evidence="4">
        <text>uridine(38/39/40) in tRNA = pseudouridine(38/39/40) in tRNA</text>
        <dbReference type="Rhea" id="RHEA:22376"/>
        <dbReference type="Rhea" id="RHEA-COMP:10085"/>
        <dbReference type="Rhea" id="RHEA-COMP:10087"/>
        <dbReference type="ChEBI" id="CHEBI:65314"/>
        <dbReference type="ChEBI" id="CHEBI:65315"/>
        <dbReference type="EC" id="5.4.99.12"/>
    </reaction>
</comment>
<organism evidence="6 7">
    <name type="scientific">Bonamia ostreae</name>
    <dbReference type="NCBI Taxonomy" id="126728"/>
    <lineage>
        <taxon>Eukaryota</taxon>
        <taxon>Sar</taxon>
        <taxon>Rhizaria</taxon>
        <taxon>Endomyxa</taxon>
        <taxon>Ascetosporea</taxon>
        <taxon>Haplosporida</taxon>
        <taxon>Bonamia</taxon>
    </lineage>
</organism>
<evidence type="ECO:0000256" key="2">
    <source>
        <dbReference type="ARBA" id="ARBA00022694"/>
    </source>
</evidence>
<keyword evidence="3 4" id="KW-0413">Isomerase</keyword>
<dbReference type="PANTHER" id="PTHR11142">
    <property type="entry name" value="PSEUDOURIDYLATE SYNTHASE"/>
    <property type="match status" value="1"/>
</dbReference>
<evidence type="ECO:0000256" key="4">
    <source>
        <dbReference type="RuleBase" id="RU003792"/>
    </source>
</evidence>
<dbReference type="EC" id="5.4.99.12" evidence="4"/>
<dbReference type="Proteomes" id="UP001439008">
    <property type="component" value="Unassembled WGS sequence"/>
</dbReference>
<comment type="similarity">
    <text evidence="1 4">Belongs to the tRNA pseudouridine synthase TruA family.</text>
</comment>
<evidence type="ECO:0000313" key="6">
    <source>
        <dbReference type="EMBL" id="MES1920875.1"/>
    </source>
</evidence>
<dbReference type="Gene3D" id="3.30.70.660">
    <property type="entry name" value="Pseudouridine synthase I, catalytic domain, C-terminal subdomain"/>
    <property type="match status" value="1"/>
</dbReference>
<gene>
    <name evidence="6" type="primary">PUS1</name>
    <name evidence="6" type="ORF">MHBO_002493</name>
</gene>
<comment type="caution">
    <text evidence="6">The sequence shown here is derived from an EMBL/GenBank/DDBJ whole genome shotgun (WGS) entry which is preliminary data.</text>
</comment>
<proteinExistence type="inferred from homology"/>
<dbReference type="SUPFAM" id="SSF55120">
    <property type="entry name" value="Pseudouridine synthase"/>
    <property type="match status" value="1"/>
</dbReference>